<dbReference type="EMBL" id="CP003260">
    <property type="protein sequence ID" value="AFG35910.1"/>
    <property type="molecule type" value="Genomic_DNA"/>
</dbReference>
<dbReference type="RefSeq" id="WP_014452337.1">
    <property type="nucleotide sequence ID" value="NC_017095.1"/>
</dbReference>
<organism evidence="1 2">
    <name type="scientific">Fervidobacterium pennivorans (strain DSM 9078 / Ven5)</name>
    <dbReference type="NCBI Taxonomy" id="771875"/>
    <lineage>
        <taxon>Bacteria</taxon>
        <taxon>Thermotogati</taxon>
        <taxon>Thermotogota</taxon>
        <taxon>Thermotogae</taxon>
        <taxon>Thermotogales</taxon>
        <taxon>Fervidobacteriaceae</taxon>
        <taxon>Fervidobacterium</taxon>
    </lineage>
</organism>
<keyword evidence="2" id="KW-1185">Reference proteome</keyword>
<accession>H9UEG7</accession>
<dbReference type="InterPro" id="IPR029044">
    <property type="entry name" value="Nucleotide-diphossugar_trans"/>
</dbReference>
<dbReference type="OrthoDB" id="41746at2"/>
<evidence type="ECO:0000313" key="2">
    <source>
        <dbReference type="Proteomes" id="UP000007384"/>
    </source>
</evidence>
<dbReference type="Proteomes" id="UP000007384">
    <property type="component" value="Chromosome"/>
</dbReference>
<dbReference type="eggNOG" id="COG1442">
    <property type="taxonomic scope" value="Bacteria"/>
</dbReference>
<dbReference type="KEGG" id="fpe:Ferpe_1860"/>
<dbReference type="PATRIC" id="fig|771875.3.peg.1884"/>
<evidence type="ECO:0000313" key="1">
    <source>
        <dbReference type="EMBL" id="AFG35910.1"/>
    </source>
</evidence>
<dbReference type="STRING" id="771875.Ferpe_1860"/>
<dbReference type="AlphaFoldDB" id="H9UEG7"/>
<protein>
    <recommendedName>
        <fullName evidence="3">Glycosyltransferase</fullName>
    </recommendedName>
</protein>
<proteinExistence type="predicted"/>
<dbReference type="HOGENOM" id="CLU_989534_0_0_0"/>
<dbReference type="Gene3D" id="3.90.550.10">
    <property type="entry name" value="Spore Coat Polysaccharide Biosynthesis Protein SpsA, Chain A"/>
    <property type="match status" value="1"/>
</dbReference>
<name>H9UEG7_FERPD</name>
<sequence>MTEKRYLIATACNKKYEDFLLNHWFRSLKENVNLSEIDVLIMDYGLSEDVVQKLSEQGAIVLEATKRDDLINNARFFELAAFLKQNPNYEKVAITDSGDLIFQADISDLFKNNCRIAGVIEEISPAIVSLIKKEYIHNYDEVINVLKNKKLINVGFLIGSRDFFLEVAEEMARLTKVGNVWGIDTIIPNYIAYKEGFCKLHPKYNFIPTTTILTYKIKNGKFLFKDIDHLEIIPVVHNAGRHSILRPVLDFGYGEGHNHPKILTILLLRAIYKILYFLRNK</sequence>
<gene>
    <name evidence="1" type="ordered locus">Ferpe_1860</name>
</gene>
<evidence type="ECO:0008006" key="3">
    <source>
        <dbReference type="Google" id="ProtNLM"/>
    </source>
</evidence>
<reference evidence="1" key="1">
    <citation type="submission" date="2012-03" db="EMBL/GenBank/DDBJ databases">
        <title>Complete sequence of Fervidobacterium pennivorans DSM 9078.</title>
        <authorList>
            <consortium name="US DOE Joint Genome Institute"/>
            <person name="Lucas S."/>
            <person name="Han J."/>
            <person name="Lapidus A."/>
            <person name="Cheng J.-F."/>
            <person name="Goodwin L."/>
            <person name="Pitluck S."/>
            <person name="Peters L."/>
            <person name="Ovchinnikova G."/>
            <person name="Lu M."/>
            <person name="Detter J.C."/>
            <person name="Han C."/>
            <person name="Tapia R."/>
            <person name="Land M."/>
            <person name="Hauser L."/>
            <person name="Kyrpides N."/>
            <person name="Ivanova N."/>
            <person name="Pagani I."/>
            <person name="Noll K.M."/>
            <person name="Woyke T."/>
        </authorList>
    </citation>
    <scope>NUCLEOTIDE SEQUENCE</scope>
    <source>
        <strain evidence="1">DSM 9078</strain>
    </source>
</reference>
<dbReference type="SUPFAM" id="SSF53448">
    <property type="entry name" value="Nucleotide-diphospho-sugar transferases"/>
    <property type="match status" value="1"/>
</dbReference>